<comment type="caution">
    <text evidence="2">The sequence shown here is derived from an EMBL/GenBank/DDBJ whole genome shotgun (WGS) entry which is preliminary data.</text>
</comment>
<name>A0A2K0U4K7_GIBNY</name>
<organism evidence="2 3">
    <name type="scientific">Gibberella nygamai</name>
    <name type="common">Bean root rot disease fungus</name>
    <name type="synonym">Fusarium nygamai</name>
    <dbReference type="NCBI Taxonomy" id="42673"/>
    <lineage>
        <taxon>Eukaryota</taxon>
        <taxon>Fungi</taxon>
        <taxon>Dikarya</taxon>
        <taxon>Ascomycota</taxon>
        <taxon>Pezizomycotina</taxon>
        <taxon>Sordariomycetes</taxon>
        <taxon>Hypocreomycetidae</taxon>
        <taxon>Hypocreales</taxon>
        <taxon>Nectriaceae</taxon>
        <taxon>Fusarium</taxon>
        <taxon>Fusarium fujikuroi species complex</taxon>
    </lineage>
</organism>
<keyword evidence="1" id="KW-0732">Signal</keyword>
<dbReference type="Proteomes" id="UP000236664">
    <property type="component" value="Unassembled WGS sequence"/>
</dbReference>
<protein>
    <submittedName>
        <fullName evidence="2">Uncharacterized protein</fullName>
    </submittedName>
</protein>
<evidence type="ECO:0000256" key="1">
    <source>
        <dbReference type="SAM" id="SignalP"/>
    </source>
</evidence>
<accession>A0A2K0U4K7</accession>
<evidence type="ECO:0000313" key="2">
    <source>
        <dbReference type="EMBL" id="PNP52715.1"/>
    </source>
</evidence>
<gene>
    <name evidence="2" type="ORF">FNYG_15803</name>
</gene>
<keyword evidence="3" id="KW-1185">Reference proteome</keyword>
<sequence length="131" mass="14315">MLAHTALLSILAALAATSFAETGKEPEPYSVHLYEDDFCEKQVSSVGDNVPVNCEDLENQFNVPIRSFKFEHPDLNAWCGFSVSVSKEDNTCSGGNPYIYSGNCFSFNTEPGKPAPEIKSWSAGKNPCNEN</sequence>
<dbReference type="OrthoDB" id="5103279at2759"/>
<dbReference type="AlphaFoldDB" id="A0A2K0U4K7"/>
<feature type="signal peptide" evidence="1">
    <location>
        <begin position="1"/>
        <end position="20"/>
    </location>
</feature>
<proteinExistence type="predicted"/>
<feature type="chain" id="PRO_5014390770" evidence="1">
    <location>
        <begin position="21"/>
        <end position="131"/>
    </location>
</feature>
<reference evidence="2 3" key="1">
    <citation type="submission" date="2017-06" db="EMBL/GenBank/DDBJ databases">
        <title>Genome of Fusarium nygamai isolate CS10214.</title>
        <authorList>
            <person name="Gardiner D.M."/>
            <person name="Obanor F."/>
            <person name="Kazan K."/>
        </authorList>
    </citation>
    <scope>NUCLEOTIDE SEQUENCE [LARGE SCALE GENOMIC DNA]</scope>
    <source>
        <strain evidence="2 3">CS10214</strain>
    </source>
</reference>
<dbReference type="EMBL" id="MTQA01000721">
    <property type="protein sequence ID" value="PNP52715.1"/>
    <property type="molecule type" value="Genomic_DNA"/>
</dbReference>
<evidence type="ECO:0000313" key="3">
    <source>
        <dbReference type="Proteomes" id="UP000236664"/>
    </source>
</evidence>